<accession>A0A382U6Y7</accession>
<evidence type="ECO:0000313" key="2">
    <source>
        <dbReference type="EMBL" id="SVD30003.1"/>
    </source>
</evidence>
<dbReference type="Pfam" id="PF13186">
    <property type="entry name" value="SPASM"/>
    <property type="match status" value="1"/>
</dbReference>
<gene>
    <name evidence="2" type="ORF">METZ01_LOCUS382857</name>
</gene>
<reference evidence="2" key="1">
    <citation type="submission" date="2018-05" db="EMBL/GenBank/DDBJ databases">
        <authorList>
            <person name="Lanie J.A."/>
            <person name="Ng W.-L."/>
            <person name="Kazmierczak K.M."/>
            <person name="Andrzejewski T.M."/>
            <person name="Davidsen T.M."/>
            <person name="Wayne K.J."/>
            <person name="Tettelin H."/>
            <person name="Glass J.I."/>
            <person name="Rusch D."/>
            <person name="Podicherti R."/>
            <person name="Tsui H.-C.T."/>
            <person name="Winkler M.E."/>
        </authorList>
    </citation>
    <scope>NUCLEOTIDE SEQUENCE</scope>
</reference>
<dbReference type="InterPro" id="IPR023885">
    <property type="entry name" value="4Fe4S-binding_SPASM_dom"/>
</dbReference>
<organism evidence="2">
    <name type="scientific">marine metagenome</name>
    <dbReference type="NCBI Taxonomy" id="408172"/>
    <lineage>
        <taxon>unclassified sequences</taxon>
        <taxon>metagenomes</taxon>
        <taxon>ecological metagenomes</taxon>
    </lineage>
</organism>
<dbReference type="InterPro" id="IPR058240">
    <property type="entry name" value="rSAM_sf"/>
</dbReference>
<dbReference type="PANTHER" id="PTHR11228:SF27">
    <property type="entry name" value="GLYCYL-RADICAL ENZYME ACTIVATING ENZYME MJ1227-RELATED"/>
    <property type="match status" value="1"/>
</dbReference>
<dbReference type="InterPro" id="IPR013785">
    <property type="entry name" value="Aldolase_TIM"/>
</dbReference>
<protein>
    <recommendedName>
        <fullName evidence="1">4Fe4S-binding SPASM domain-containing protein</fullName>
    </recommendedName>
</protein>
<dbReference type="Gene3D" id="3.20.20.70">
    <property type="entry name" value="Aldolase class I"/>
    <property type="match status" value="1"/>
</dbReference>
<dbReference type="SUPFAM" id="SSF102114">
    <property type="entry name" value="Radical SAM enzymes"/>
    <property type="match status" value="1"/>
</dbReference>
<name>A0A382U6Y7_9ZZZZ</name>
<evidence type="ECO:0000259" key="1">
    <source>
        <dbReference type="Pfam" id="PF13186"/>
    </source>
</evidence>
<sequence>LHKHINEVVQCTYDSGISISFTTNGTAMDEAFIEKSLGKSEWIKVSLNAGSPKTYAEVHQTKEKDFHLVVDNLKKAVKFKQDNNISCTIGVQTLLLPENSDEMCDLAKLCRDEIGVDYLVVKPYSQHCFSETRKYENIDYSEYIALGEKLNSFSTENFSSIFRGKTMKKYMMEDGERYSKCNSTPFLWAYVMADGAVYGCSAYLLDERFEYGNLTDLAFKDIWQGEKRRKNFHYVLNELDIKECRKNCRMDEANRYLFALKENQIPHVNFI</sequence>
<dbReference type="EMBL" id="UINC01141957">
    <property type="protein sequence ID" value="SVD30003.1"/>
    <property type="molecule type" value="Genomic_DNA"/>
</dbReference>
<proteinExistence type="predicted"/>
<dbReference type="CDD" id="cd21109">
    <property type="entry name" value="SPASM"/>
    <property type="match status" value="1"/>
</dbReference>
<feature type="non-terminal residue" evidence="2">
    <location>
        <position position="1"/>
    </location>
</feature>
<feature type="domain" description="4Fe4S-binding SPASM" evidence="1">
    <location>
        <begin position="181"/>
        <end position="248"/>
    </location>
</feature>
<dbReference type="PANTHER" id="PTHR11228">
    <property type="entry name" value="RADICAL SAM DOMAIN PROTEIN"/>
    <property type="match status" value="1"/>
</dbReference>
<dbReference type="InterPro" id="IPR050377">
    <property type="entry name" value="Radical_SAM_PqqE_MftC-like"/>
</dbReference>
<dbReference type="AlphaFoldDB" id="A0A382U6Y7"/>